<evidence type="ECO:0000313" key="3">
    <source>
        <dbReference type="EMBL" id="UTW12489.1"/>
    </source>
</evidence>
<feature type="signal peptide" evidence="2">
    <location>
        <begin position="1"/>
        <end position="20"/>
    </location>
</feature>
<organism evidence="3 4">
    <name type="scientific">Marinobacterium rhizophilum</name>
    <dbReference type="NCBI Taxonomy" id="420402"/>
    <lineage>
        <taxon>Bacteria</taxon>
        <taxon>Pseudomonadati</taxon>
        <taxon>Pseudomonadota</taxon>
        <taxon>Gammaproteobacteria</taxon>
        <taxon>Oceanospirillales</taxon>
        <taxon>Oceanospirillaceae</taxon>
        <taxon>Marinobacterium</taxon>
    </lineage>
</organism>
<feature type="compositionally biased region" description="Pro residues" evidence="1">
    <location>
        <begin position="43"/>
        <end position="53"/>
    </location>
</feature>
<dbReference type="EMBL" id="CP073347">
    <property type="protein sequence ID" value="UTW12489.1"/>
    <property type="molecule type" value="Genomic_DNA"/>
</dbReference>
<keyword evidence="2" id="KW-0732">Signal</keyword>
<evidence type="ECO:0000313" key="4">
    <source>
        <dbReference type="Proteomes" id="UP001058461"/>
    </source>
</evidence>
<evidence type="ECO:0000256" key="1">
    <source>
        <dbReference type="SAM" id="MobiDB-lite"/>
    </source>
</evidence>
<proteinExistence type="predicted"/>
<reference evidence="3" key="1">
    <citation type="submission" date="2021-04" db="EMBL/GenBank/DDBJ databases">
        <title>Oceanospirillales bacteria with DddD are important DMSP degraders in coastal seawater.</title>
        <authorList>
            <person name="Liu J."/>
        </authorList>
    </citation>
    <scope>NUCLEOTIDE SEQUENCE</scope>
    <source>
        <strain evidence="3">D13-1</strain>
    </source>
</reference>
<name>A0ABY5HK43_9GAMM</name>
<feature type="region of interest" description="Disordered" evidence="1">
    <location>
        <begin position="25"/>
        <end position="87"/>
    </location>
</feature>
<evidence type="ECO:0000256" key="2">
    <source>
        <dbReference type="SAM" id="SignalP"/>
    </source>
</evidence>
<gene>
    <name evidence="3" type="ORF">KDW95_02045</name>
</gene>
<keyword evidence="4" id="KW-1185">Reference proteome</keyword>
<protein>
    <submittedName>
        <fullName evidence="3">Uncharacterized protein</fullName>
    </submittedName>
</protein>
<feature type="chain" id="PRO_5045582900" evidence="2">
    <location>
        <begin position="21"/>
        <end position="87"/>
    </location>
</feature>
<accession>A0ABY5HK43</accession>
<dbReference type="Proteomes" id="UP001058461">
    <property type="component" value="Chromosome"/>
</dbReference>
<dbReference type="RefSeq" id="WP_255854578.1">
    <property type="nucleotide sequence ID" value="NZ_CP073347.1"/>
</dbReference>
<sequence length="87" mass="8967">MQKSVLLLCGIVVAAATLGAANEALKPGPVQPVDIESRIPSPALEPDPRPVPAKPAGDDTAHLLLPSPDTFPIDERGESSPIPDNLA</sequence>